<gene>
    <name evidence="1" type="ORF">A946_02775</name>
</gene>
<evidence type="ECO:0000313" key="1">
    <source>
        <dbReference type="EMBL" id="KIE58991.1"/>
    </source>
</evidence>
<comment type="caution">
    <text evidence="1">The sequence shown here is derived from an EMBL/GenBank/DDBJ whole genome shotgun (WGS) entry which is preliminary data.</text>
</comment>
<reference evidence="1 2" key="1">
    <citation type="submission" date="2014-08" db="EMBL/GenBank/DDBJ databases">
        <title>Methylacidiphilum kamchatkense strain Kam1 draft genome sequence.</title>
        <authorList>
            <person name="Birkeland N.-K."/>
            <person name="Erikstad H.A."/>
        </authorList>
    </citation>
    <scope>NUCLEOTIDE SEQUENCE [LARGE SCALE GENOMIC DNA]</scope>
    <source>
        <strain evidence="1 2">Kam1</strain>
    </source>
</reference>
<keyword evidence="2" id="KW-1185">Reference proteome</keyword>
<proteinExistence type="predicted"/>
<dbReference type="RefSeq" id="WP_143958396.1">
    <property type="nucleotide sequence ID" value="NZ_CP037899.1"/>
</dbReference>
<dbReference type="Proteomes" id="UP000031594">
    <property type="component" value="Unassembled WGS sequence"/>
</dbReference>
<dbReference type="EMBL" id="JQNX01000002">
    <property type="protein sequence ID" value="KIE58991.1"/>
    <property type="molecule type" value="Genomic_DNA"/>
</dbReference>
<accession>A0ABR4ZXZ4</accession>
<protein>
    <submittedName>
        <fullName evidence="1">Uncharacterized protein</fullName>
    </submittedName>
</protein>
<name>A0ABR4ZXZ4_9BACT</name>
<evidence type="ECO:0000313" key="2">
    <source>
        <dbReference type="Proteomes" id="UP000031594"/>
    </source>
</evidence>
<sequence length="74" mass="8222">MCLKFQEANCRALLLVFSQAILTPLEARSLDIQLNISKSEGIHSMEQAHNHDLNATNNLKNLILGAMASVCEKR</sequence>
<organism evidence="1 2">
    <name type="scientific">Methylacidiphilum kamchatkense Kam1</name>
    <dbReference type="NCBI Taxonomy" id="1202785"/>
    <lineage>
        <taxon>Bacteria</taxon>
        <taxon>Pseudomonadati</taxon>
        <taxon>Verrucomicrobiota</taxon>
        <taxon>Methylacidiphilae</taxon>
        <taxon>Methylacidiphilales</taxon>
        <taxon>Methylacidiphilaceae</taxon>
        <taxon>Methylacidiphilum (ex Ratnadevi et al. 2023)</taxon>
    </lineage>
</organism>